<keyword evidence="2 6" id="KW-0853">WD repeat</keyword>
<comment type="function">
    <text evidence="6">Required for the formation of N(7)-methylguanine at position 46 (m7G46) in tRNA. In the complex, it is required to stabilize and induce conformational changes of the catalytic subunit.</text>
</comment>
<comment type="caution">
    <text evidence="9">The sequence shown here is derived from an EMBL/GenBank/DDBJ whole genome shotgun (WGS) entry which is preliminary data.</text>
</comment>
<comment type="pathway">
    <text evidence="6">tRNA modification; N(7)-methylguanine-tRNA biosynthesis.</text>
</comment>
<evidence type="ECO:0000256" key="1">
    <source>
        <dbReference type="ARBA" id="ARBA00004123"/>
    </source>
</evidence>
<organism evidence="9 10">
    <name type="scientific">Ranitomeya imitator</name>
    <name type="common">mimic poison frog</name>
    <dbReference type="NCBI Taxonomy" id="111125"/>
    <lineage>
        <taxon>Eukaryota</taxon>
        <taxon>Metazoa</taxon>
        <taxon>Chordata</taxon>
        <taxon>Craniata</taxon>
        <taxon>Vertebrata</taxon>
        <taxon>Euteleostomi</taxon>
        <taxon>Amphibia</taxon>
        <taxon>Batrachia</taxon>
        <taxon>Anura</taxon>
        <taxon>Neobatrachia</taxon>
        <taxon>Hyloidea</taxon>
        <taxon>Dendrobatidae</taxon>
        <taxon>Dendrobatinae</taxon>
        <taxon>Ranitomeya</taxon>
    </lineage>
</organism>
<evidence type="ECO:0000256" key="3">
    <source>
        <dbReference type="ARBA" id="ARBA00022694"/>
    </source>
</evidence>
<accession>A0ABN9MAY4</accession>
<sequence length="348" mass="39112">MAMLSKYATAYFSSPSCHAGKWQPKEEGPHGSYKSDVLAEPESSKEHQQELISHTQVDAKWLSRRCTALVFSPCNSRVLVADKSGDVFSFSVKAAEEDGRLELGHLSMLLDLVATLDGQHVITCDRDEKIRVSQWGAPHVITAFCLGHTEFVSQLALPEGREKLLLSGSGDGTLRLWRYETGQELQNCTISSIPRPEDDLEVKEFAVTRIRCCPRGEQVAVLCDGVPGIYMFSILASPCLAHPLYVNLPYAPVDLDFEDSTSLWVFSAIKGNPIQLLQYREQRWQPAPRDDRTKELSDVIGESWEQMGAGQNIECTERISPQHVDRKEQSKELSLLNWSGYQRNPREM</sequence>
<gene>
    <name evidence="9" type="ORF">RIMI_LOCUS18758497</name>
</gene>
<dbReference type="EMBL" id="CAUEEQ010058039">
    <property type="protein sequence ID" value="CAJ0963698.1"/>
    <property type="molecule type" value="Genomic_DNA"/>
</dbReference>
<feature type="repeat" description="WD" evidence="7">
    <location>
        <begin position="145"/>
        <end position="187"/>
    </location>
</feature>
<keyword evidence="5 6" id="KW-0539">Nucleus</keyword>
<keyword evidence="4 6" id="KW-0677">Repeat</keyword>
<keyword evidence="3 6" id="KW-0819">tRNA processing</keyword>
<dbReference type="InterPro" id="IPR015943">
    <property type="entry name" value="WD40/YVTN_repeat-like_dom_sf"/>
</dbReference>
<evidence type="ECO:0000256" key="7">
    <source>
        <dbReference type="PROSITE-ProRule" id="PRU00221"/>
    </source>
</evidence>
<name>A0ABN9MAY4_9NEOB</name>
<dbReference type="InterPro" id="IPR036322">
    <property type="entry name" value="WD40_repeat_dom_sf"/>
</dbReference>
<dbReference type="PROSITE" id="PS50294">
    <property type="entry name" value="WD_REPEATS_REGION"/>
    <property type="match status" value="1"/>
</dbReference>
<dbReference type="HAMAP" id="MF_03056">
    <property type="entry name" value="TRM82"/>
    <property type="match status" value="1"/>
</dbReference>
<dbReference type="PANTHER" id="PTHR16288:SF0">
    <property type="entry name" value="TRNA (GUANINE-N(7)-)-METHYLTRANSFERASE NON-CATALYTIC SUBUNIT WDR4"/>
    <property type="match status" value="1"/>
</dbReference>
<evidence type="ECO:0008006" key="11">
    <source>
        <dbReference type="Google" id="ProtNLM"/>
    </source>
</evidence>
<evidence type="ECO:0000313" key="10">
    <source>
        <dbReference type="Proteomes" id="UP001176940"/>
    </source>
</evidence>
<evidence type="ECO:0000256" key="2">
    <source>
        <dbReference type="ARBA" id="ARBA00022574"/>
    </source>
</evidence>
<protein>
    <recommendedName>
        <fullName evidence="11">WD repeat-containing protein 4</fullName>
    </recommendedName>
</protein>
<proteinExistence type="inferred from homology"/>
<evidence type="ECO:0000313" key="9">
    <source>
        <dbReference type="EMBL" id="CAJ0963698.1"/>
    </source>
</evidence>
<dbReference type="PROSITE" id="PS50082">
    <property type="entry name" value="WD_REPEATS_2"/>
    <property type="match status" value="1"/>
</dbReference>
<dbReference type="InterPro" id="IPR028884">
    <property type="entry name" value="Trm82"/>
</dbReference>
<evidence type="ECO:0000256" key="6">
    <source>
        <dbReference type="HAMAP-Rule" id="MF_03056"/>
    </source>
</evidence>
<comment type="subcellular location">
    <subcellularLocation>
        <location evidence="1 6">Nucleus</location>
    </subcellularLocation>
</comment>
<dbReference type="PANTHER" id="PTHR16288">
    <property type="entry name" value="WD40 REPEAT PROTEIN 4"/>
    <property type="match status" value="1"/>
</dbReference>
<dbReference type="Pfam" id="PF00400">
    <property type="entry name" value="WD40"/>
    <property type="match status" value="1"/>
</dbReference>
<feature type="region of interest" description="Disordered" evidence="8">
    <location>
        <begin position="17"/>
        <end position="50"/>
    </location>
</feature>
<dbReference type="InterPro" id="IPR001680">
    <property type="entry name" value="WD40_rpt"/>
</dbReference>
<evidence type="ECO:0000256" key="8">
    <source>
        <dbReference type="SAM" id="MobiDB-lite"/>
    </source>
</evidence>
<dbReference type="Proteomes" id="UP001176940">
    <property type="component" value="Unassembled WGS sequence"/>
</dbReference>
<dbReference type="SMART" id="SM00320">
    <property type="entry name" value="WD40"/>
    <property type="match status" value="3"/>
</dbReference>
<comment type="similarity">
    <text evidence="6">Belongs to the WD repeat TRM82 family.</text>
</comment>
<dbReference type="SUPFAM" id="SSF50978">
    <property type="entry name" value="WD40 repeat-like"/>
    <property type="match status" value="1"/>
</dbReference>
<reference evidence="9" key="1">
    <citation type="submission" date="2023-07" db="EMBL/GenBank/DDBJ databases">
        <authorList>
            <person name="Stuckert A."/>
        </authorList>
    </citation>
    <scope>NUCLEOTIDE SEQUENCE</scope>
</reference>
<evidence type="ECO:0000256" key="5">
    <source>
        <dbReference type="ARBA" id="ARBA00023242"/>
    </source>
</evidence>
<keyword evidence="10" id="KW-1185">Reference proteome</keyword>
<evidence type="ECO:0000256" key="4">
    <source>
        <dbReference type="ARBA" id="ARBA00022737"/>
    </source>
</evidence>
<dbReference type="Gene3D" id="2.130.10.10">
    <property type="entry name" value="YVTN repeat-like/Quinoprotein amine dehydrogenase"/>
    <property type="match status" value="1"/>
</dbReference>